<feature type="transmembrane region" description="Helical" evidence="7">
    <location>
        <begin position="12"/>
        <end position="39"/>
    </location>
</feature>
<evidence type="ECO:0000313" key="8">
    <source>
        <dbReference type="EMBL" id="GAG82179.1"/>
    </source>
</evidence>
<evidence type="ECO:0000256" key="7">
    <source>
        <dbReference type="SAM" id="Phobius"/>
    </source>
</evidence>
<gene>
    <name evidence="8" type="ORF">S01H4_23991</name>
</gene>
<accession>X1AJ14</accession>
<dbReference type="InterPro" id="IPR002781">
    <property type="entry name" value="TM_pro_TauE-like"/>
</dbReference>
<dbReference type="InterPro" id="IPR052017">
    <property type="entry name" value="TSUP"/>
</dbReference>
<dbReference type="Pfam" id="PF01925">
    <property type="entry name" value="TauE"/>
    <property type="match status" value="1"/>
</dbReference>
<dbReference type="PANTHER" id="PTHR30269">
    <property type="entry name" value="TRANSMEMBRANE PROTEIN YFCA"/>
    <property type="match status" value="1"/>
</dbReference>
<evidence type="ECO:0000256" key="6">
    <source>
        <dbReference type="ARBA" id="ARBA00023136"/>
    </source>
</evidence>
<protein>
    <recommendedName>
        <fullName evidence="9">Membrane transporter protein</fullName>
    </recommendedName>
</protein>
<dbReference type="PANTHER" id="PTHR30269:SF0">
    <property type="entry name" value="MEMBRANE TRANSPORTER PROTEIN YFCA-RELATED"/>
    <property type="match status" value="1"/>
</dbReference>
<keyword evidence="6 7" id="KW-0472">Membrane</keyword>
<dbReference type="AlphaFoldDB" id="X1AJ14"/>
<reference evidence="8" key="1">
    <citation type="journal article" date="2014" name="Front. Microbiol.">
        <title>High frequency of phylogenetically diverse reductive dehalogenase-homologous genes in deep subseafloor sedimentary metagenomes.</title>
        <authorList>
            <person name="Kawai M."/>
            <person name="Futagami T."/>
            <person name="Toyoda A."/>
            <person name="Takaki Y."/>
            <person name="Nishi S."/>
            <person name="Hori S."/>
            <person name="Arai W."/>
            <person name="Tsubouchi T."/>
            <person name="Morono Y."/>
            <person name="Uchiyama I."/>
            <person name="Ito T."/>
            <person name="Fujiyama A."/>
            <person name="Inagaki F."/>
            <person name="Takami H."/>
        </authorList>
    </citation>
    <scope>NUCLEOTIDE SEQUENCE</scope>
    <source>
        <strain evidence="8">Expedition CK06-06</strain>
    </source>
</reference>
<comment type="subcellular location">
    <subcellularLocation>
        <location evidence="1">Cell membrane</location>
        <topology evidence="1">Multi-pass membrane protein</topology>
    </subcellularLocation>
</comment>
<evidence type="ECO:0000256" key="3">
    <source>
        <dbReference type="ARBA" id="ARBA00022475"/>
    </source>
</evidence>
<keyword evidence="4 7" id="KW-0812">Transmembrane</keyword>
<evidence type="ECO:0000256" key="5">
    <source>
        <dbReference type="ARBA" id="ARBA00022989"/>
    </source>
</evidence>
<keyword evidence="5 7" id="KW-1133">Transmembrane helix</keyword>
<feature type="transmembrane region" description="Helical" evidence="7">
    <location>
        <begin position="75"/>
        <end position="94"/>
    </location>
</feature>
<dbReference type="GO" id="GO:0005886">
    <property type="term" value="C:plasma membrane"/>
    <property type="evidence" value="ECO:0007669"/>
    <property type="project" value="UniProtKB-SubCell"/>
</dbReference>
<keyword evidence="2" id="KW-0813">Transport</keyword>
<proteinExistence type="predicted"/>
<feature type="transmembrane region" description="Helical" evidence="7">
    <location>
        <begin position="45"/>
        <end position="63"/>
    </location>
</feature>
<feature type="transmembrane region" description="Helical" evidence="7">
    <location>
        <begin position="100"/>
        <end position="118"/>
    </location>
</feature>
<feature type="transmembrane region" description="Helical" evidence="7">
    <location>
        <begin position="139"/>
        <end position="166"/>
    </location>
</feature>
<evidence type="ECO:0000256" key="4">
    <source>
        <dbReference type="ARBA" id="ARBA00022692"/>
    </source>
</evidence>
<organism evidence="8">
    <name type="scientific">marine sediment metagenome</name>
    <dbReference type="NCBI Taxonomy" id="412755"/>
    <lineage>
        <taxon>unclassified sequences</taxon>
        <taxon>metagenomes</taxon>
        <taxon>ecological metagenomes</taxon>
    </lineage>
</organism>
<feature type="transmembrane region" description="Helical" evidence="7">
    <location>
        <begin position="178"/>
        <end position="197"/>
    </location>
</feature>
<evidence type="ECO:0008006" key="9">
    <source>
        <dbReference type="Google" id="ProtNLM"/>
    </source>
</evidence>
<comment type="caution">
    <text evidence="8">The sequence shown here is derived from an EMBL/GenBank/DDBJ whole genome shotgun (WGS) entry which is preliminary data.</text>
</comment>
<sequence length="199" mass="21304">MDITGILTACLISFVVGIISVSAGGTSLITVPVLIWLGMTTKNAIATNMFALIFLSISGALGFRSRIKSSHYKMAVLFSILTICGSLIGANLVLAINEDILKRTIAIMMCVIATSLIFKRDLGVKQTTAQMSKFRFLAGALAVFALGIYGGFFSGGYVTLLSYVLILSFGLNFLQAASITKIFNIFSSSIACAFFYYHG</sequence>
<dbReference type="EMBL" id="BART01011214">
    <property type="protein sequence ID" value="GAG82179.1"/>
    <property type="molecule type" value="Genomic_DNA"/>
</dbReference>
<keyword evidence="3" id="KW-1003">Cell membrane</keyword>
<evidence type="ECO:0000256" key="2">
    <source>
        <dbReference type="ARBA" id="ARBA00022448"/>
    </source>
</evidence>
<feature type="non-terminal residue" evidence="8">
    <location>
        <position position="199"/>
    </location>
</feature>
<evidence type="ECO:0000256" key="1">
    <source>
        <dbReference type="ARBA" id="ARBA00004651"/>
    </source>
</evidence>
<name>X1AJ14_9ZZZZ</name>